<dbReference type="RefSeq" id="WP_188492805.1">
    <property type="nucleotide sequence ID" value="NZ_BMCS01000003.1"/>
</dbReference>
<name>A0ABQ1V9Y0_9NOCA</name>
<reference evidence="3" key="1">
    <citation type="journal article" date="2019" name="Int. J. Syst. Evol. Microbiol.">
        <title>The Global Catalogue of Microorganisms (GCM) 10K type strain sequencing project: providing services to taxonomists for standard genome sequencing and annotation.</title>
        <authorList>
            <consortium name="The Broad Institute Genomics Platform"/>
            <consortium name="The Broad Institute Genome Sequencing Center for Infectious Disease"/>
            <person name="Wu L."/>
            <person name="Ma J."/>
        </authorList>
    </citation>
    <scope>NUCLEOTIDE SEQUENCE [LARGE SCALE GENOMIC DNA]</scope>
    <source>
        <strain evidence="3">CCM 7855</strain>
    </source>
</reference>
<protein>
    <recommendedName>
        <fullName evidence="1">AB hydrolase-1 domain-containing protein</fullName>
    </recommendedName>
</protein>
<accession>A0ABQ1V9Y0</accession>
<evidence type="ECO:0000313" key="2">
    <source>
        <dbReference type="EMBL" id="GGF42897.1"/>
    </source>
</evidence>
<keyword evidence="3" id="KW-1185">Reference proteome</keyword>
<dbReference type="PANTHER" id="PTHR43798">
    <property type="entry name" value="MONOACYLGLYCEROL LIPASE"/>
    <property type="match status" value="1"/>
</dbReference>
<dbReference type="Pfam" id="PF12697">
    <property type="entry name" value="Abhydrolase_6"/>
    <property type="match status" value="1"/>
</dbReference>
<dbReference type="InterPro" id="IPR029058">
    <property type="entry name" value="AB_hydrolase_fold"/>
</dbReference>
<proteinExistence type="predicted"/>
<sequence length="305" mass="32232">MSDTYFLDPNIGRSSSVGSFRSAVGFGRFAAAYRDGMSLLPRPDDVVAIPTSFGRVRAYRWGTRGGEPLVLLAGRQSSTPLWRANIEPLLGSRDVWSIDSIGEPGASTQTAPLTDTEDQVAWVDEALAGLTSDRVHLMGVSIGGWLTAQCAIHRPGRLASAILLDPANTFAPLTAKMIAVSMGSVLPGLPQRLRHKLLGMTAGGASVSDQVPEGRLIASGMRDFAQSVPQPARPSAAELAAISLPVLTIIAGASIVHDPRRAAAAARSIPGAEVELWPGATHAINGERPDEIAERVTRFIAEQMN</sequence>
<dbReference type="Proteomes" id="UP000632454">
    <property type="component" value="Unassembled WGS sequence"/>
</dbReference>
<comment type="caution">
    <text evidence="2">The sequence shown here is derived from an EMBL/GenBank/DDBJ whole genome shotgun (WGS) entry which is preliminary data.</text>
</comment>
<dbReference type="PANTHER" id="PTHR43798:SF27">
    <property type="entry name" value="HYDROLASE ALPHA_BETA HYDROLASE FOLD FAMILY"/>
    <property type="match status" value="1"/>
</dbReference>
<dbReference type="SUPFAM" id="SSF53474">
    <property type="entry name" value="alpha/beta-Hydrolases"/>
    <property type="match status" value="1"/>
</dbReference>
<evidence type="ECO:0000313" key="3">
    <source>
        <dbReference type="Proteomes" id="UP000632454"/>
    </source>
</evidence>
<dbReference type="EMBL" id="BMCS01000003">
    <property type="protein sequence ID" value="GGF42897.1"/>
    <property type="molecule type" value="Genomic_DNA"/>
</dbReference>
<organism evidence="2 3">
    <name type="scientific">Williamsia phyllosphaerae</name>
    <dbReference type="NCBI Taxonomy" id="885042"/>
    <lineage>
        <taxon>Bacteria</taxon>
        <taxon>Bacillati</taxon>
        <taxon>Actinomycetota</taxon>
        <taxon>Actinomycetes</taxon>
        <taxon>Mycobacteriales</taxon>
        <taxon>Nocardiaceae</taxon>
        <taxon>Williamsia</taxon>
    </lineage>
</organism>
<gene>
    <name evidence="2" type="ORF">GCM10007298_43240</name>
</gene>
<dbReference type="InterPro" id="IPR050266">
    <property type="entry name" value="AB_hydrolase_sf"/>
</dbReference>
<dbReference type="InterPro" id="IPR000073">
    <property type="entry name" value="AB_hydrolase_1"/>
</dbReference>
<feature type="domain" description="AB hydrolase-1" evidence="1">
    <location>
        <begin position="69"/>
        <end position="294"/>
    </location>
</feature>
<dbReference type="Gene3D" id="3.40.50.1820">
    <property type="entry name" value="alpha/beta hydrolase"/>
    <property type="match status" value="1"/>
</dbReference>
<evidence type="ECO:0000259" key="1">
    <source>
        <dbReference type="Pfam" id="PF12697"/>
    </source>
</evidence>